<protein>
    <recommendedName>
        <fullName evidence="8">Probable membrane transporter protein</fullName>
    </recommendedName>
</protein>
<evidence type="ECO:0000313" key="10">
    <source>
        <dbReference type="Proteomes" id="UP000094053"/>
    </source>
</evidence>
<dbReference type="Proteomes" id="UP000094053">
    <property type="component" value="Unassembled WGS sequence"/>
</dbReference>
<dbReference type="PANTHER" id="PTHR30269:SF37">
    <property type="entry name" value="MEMBRANE TRANSPORTER PROTEIN"/>
    <property type="match status" value="1"/>
</dbReference>
<evidence type="ECO:0000256" key="8">
    <source>
        <dbReference type="RuleBase" id="RU363041"/>
    </source>
</evidence>
<dbReference type="GO" id="GO:0005886">
    <property type="term" value="C:plasma membrane"/>
    <property type="evidence" value="ECO:0007669"/>
    <property type="project" value="UniProtKB-SubCell"/>
</dbReference>
<accession>A0A1E3RCL1</accession>
<comment type="similarity">
    <text evidence="2 8">Belongs to the 4-toluene sulfonate uptake permease (TSUP) (TC 2.A.102) family.</text>
</comment>
<sequence>MSITGYVIVATTILFASALQGSIGFGIGMLSAPIIALVDPSLIPGTLIMIATLVTLMVVVRERESIDLHGTGWALLGRVPGTVAGALLLMLLPARGLAIMLAAVVLAGVAVTSFGWIPAARRRNVVLAGAASGVFGTATAIGGPPMALVWQRSEGAQLRGTMSGFFLVGSLMSIAALAATGAVTGHTLIMFAALVPAALAGYVVSRGLNRVLDPTRLRWLAITASALGAVLLIGRELLQMGG</sequence>
<feature type="transmembrane region" description="Helical" evidence="8">
    <location>
        <begin position="162"/>
        <end position="182"/>
    </location>
</feature>
<feature type="transmembrane region" description="Helical" evidence="8">
    <location>
        <begin position="188"/>
        <end position="205"/>
    </location>
</feature>
<feature type="transmembrane region" description="Helical" evidence="8">
    <location>
        <begin position="42"/>
        <end position="60"/>
    </location>
</feature>
<dbReference type="PANTHER" id="PTHR30269">
    <property type="entry name" value="TRANSMEMBRANE PROTEIN YFCA"/>
    <property type="match status" value="1"/>
</dbReference>
<evidence type="ECO:0000256" key="4">
    <source>
        <dbReference type="ARBA" id="ARBA00022475"/>
    </source>
</evidence>
<keyword evidence="3" id="KW-0813">Transport</keyword>
<reference evidence="10" key="1">
    <citation type="submission" date="2016-09" db="EMBL/GenBank/DDBJ databases">
        <authorList>
            <person name="Greninger A.L."/>
            <person name="Jerome K.R."/>
            <person name="Mcnair B."/>
            <person name="Wallis C."/>
            <person name="Fang F."/>
        </authorList>
    </citation>
    <scope>NUCLEOTIDE SEQUENCE [LARGE SCALE GENOMIC DNA]</scope>
    <source>
        <strain evidence="10">M6</strain>
    </source>
</reference>
<comment type="subcellular location">
    <subcellularLocation>
        <location evidence="1 8">Cell membrane</location>
        <topology evidence="1 8">Multi-pass membrane protein</topology>
    </subcellularLocation>
</comment>
<keyword evidence="5 8" id="KW-0812">Transmembrane</keyword>
<feature type="transmembrane region" description="Helical" evidence="8">
    <location>
        <begin position="6"/>
        <end position="30"/>
    </location>
</feature>
<dbReference type="AlphaFoldDB" id="A0A1E3RCL1"/>
<evidence type="ECO:0000256" key="6">
    <source>
        <dbReference type="ARBA" id="ARBA00022989"/>
    </source>
</evidence>
<evidence type="ECO:0000256" key="1">
    <source>
        <dbReference type="ARBA" id="ARBA00004651"/>
    </source>
</evidence>
<evidence type="ECO:0000256" key="5">
    <source>
        <dbReference type="ARBA" id="ARBA00022692"/>
    </source>
</evidence>
<proteinExistence type="inferred from homology"/>
<dbReference type="InterPro" id="IPR002781">
    <property type="entry name" value="TM_pro_TauE-like"/>
</dbReference>
<keyword evidence="6 8" id="KW-1133">Transmembrane helix</keyword>
<dbReference type="STRING" id="1776.BHQ18_24690"/>
<name>A0A1E3RCL1_MYCFV</name>
<dbReference type="OrthoDB" id="5472127at2"/>
<feature type="transmembrane region" description="Helical" evidence="8">
    <location>
        <begin position="99"/>
        <end position="119"/>
    </location>
</feature>
<dbReference type="InterPro" id="IPR052017">
    <property type="entry name" value="TSUP"/>
</dbReference>
<keyword evidence="7 8" id="KW-0472">Membrane</keyword>
<gene>
    <name evidence="9" type="ORF">BHQ18_24690</name>
</gene>
<keyword evidence="4 8" id="KW-1003">Cell membrane</keyword>
<evidence type="ECO:0000256" key="7">
    <source>
        <dbReference type="ARBA" id="ARBA00023136"/>
    </source>
</evidence>
<dbReference type="RefSeq" id="WP_069416293.1">
    <property type="nucleotide sequence ID" value="NZ_JACKUL010000009.1"/>
</dbReference>
<feature type="transmembrane region" description="Helical" evidence="8">
    <location>
        <begin position="217"/>
        <end position="234"/>
    </location>
</feature>
<organism evidence="9 10">
    <name type="scientific">Mycolicibacterium flavescens</name>
    <name type="common">Mycobacterium flavescens</name>
    <dbReference type="NCBI Taxonomy" id="1776"/>
    <lineage>
        <taxon>Bacteria</taxon>
        <taxon>Bacillati</taxon>
        <taxon>Actinomycetota</taxon>
        <taxon>Actinomycetes</taxon>
        <taxon>Mycobacteriales</taxon>
        <taxon>Mycobacteriaceae</taxon>
        <taxon>Mycolicibacterium</taxon>
    </lineage>
</organism>
<comment type="caution">
    <text evidence="9">The sequence shown here is derived from an EMBL/GenBank/DDBJ whole genome shotgun (WGS) entry which is preliminary data.</text>
</comment>
<keyword evidence="10" id="KW-1185">Reference proteome</keyword>
<feature type="transmembrane region" description="Helical" evidence="8">
    <location>
        <begin position="125"/>
        <end position="150"/>
    </location>
</feature>
<dbReference type="EMBL" id="MIHA01000024">
    <property type="protein sequence ID" value="ODQ87162.1"/>
    <property type="molecule type" value="Genomic_DNA"/>
</dbReference>
<dbReference type="Pfam" id="PF01925">
    <property type="entry name" value="TauE"/>
    <property type="match status" value="1"/>
</dbReference>
<evidence type="ECO:0000256" key="2">
    <source>
        <dbReference type="ARBA" id="ARBA00009142"/>
    </source>
</evidence>
<feature type="transmembrane region" description="Helical" evidence="8">
    <location>
        <begin position="72"/>
        <end position="92"/>
    </location>
</feature>
<evidence type="ECO:0000256" key="3">
    <source>
        <dbReference type="ARBA" id="ARBA00022448"/>
    </source>
</evidence>
<evidence type="ECO:0000313" key="9">
    <source>
        <dbReference type="EMBL" id="ODQ87162.1"/>
    </source>
</evidence>